<protein>
    <submittedName>
        <fullName evidence="2">Peptidase</fullName>
    </submittedName>
</protein>
<dbReference type="EMBL" id="WKCM01000009">
    <property type="protein sequence ID" value="MCF5318130.1"/>
    <property type="molecule type" value="Genomic_DNA"/>
</dbReference>
<evidence type="ECO:0000313" key="4">
    <source>
        <dbReference type="Proteomes" id="UP000027308"/>
    </source>
</evidence>
<name>A0A1N7UI68_9PSED</name>
<accession>A0A1N7UI68</accession>
<dbReference type="Proteomes" id="UP000027308">
    <property type="component" value="Chromosome"/>
</dbReference>
<organism evidence="2 4">
    <name type="scientific">Pseudomonas simiae</name>
    <dbReference type="NCBI Taxonomy" id="321846"/>
    <lineage>
        <taxon>Bacteria</taxon>
        <taxon>Pseudomonadati</taxon>
        <taxon>Pseudomonadota</taxon>
        <taxon>Gammaproteobacteria</taxon>
        <taxon>Pseudomonadales</taxon>
        <taxon>Pseudomonadaceae</taxon>
        <taxon>Pseudomonas</taxon>
    </lineage>
</organism>
<dbReference type="Pfam" id="PF14521">
    <property type="entry name" value="Aspzincin_M35"/>
    <property type="match status" value="1"/>
</dbReference>
<keyword evidence="5" id="KW-1185">Reference proteome</keyword>
<feature type="domain" description="Lysine-specific metallo-endopeptidase" evidence="1">
    <location>
        <begin position="30"/>
        <end position="172"/>
    </location>
</feature>
<dbReference type="AlphaFoldDB" id="A0A1N7UI68"/>
<dbReference type="InterPro" id="IPR024079">
    <property type="entry name" value="MetalloPept_cat_dom_sf"/>
</dbReference>
<proteinExistence type="predicted"/>
<dbReference type="EMBL" id="CP007637">
    <property type="protein sequence ID" value="AIB37598.1"/>
    <property type="molecule type" value="Genomic_DNA"/>
</dbReference>
<evidence type="ECO:0000259" key="1">
    <source>
        <dbReference type="SMART" id="SM01351"/>
    </source>
</evidence>
<dbReference type="Gene3D" id="3.40.390.10">
    <property type="entry name" value="Collagenase (Catalytic Domain)"/>
    <property type="match status" value="1"/>
</dbReference>
<dbReference type="SUPFAM" id="SSF55486">
    <property type="entry name" value="Metalloproteases ('zincins'), catalytic domain"/>
    <property type="match status" value="1"/>
</dbReference>
<dbReference type="GO" id="GO:0004222">
    <property type="term" value="F:metalloendopeptidase activity"/>
    <property type="evidence" value="ECO:0007669"/>
    <property type="project" value="InterPro"/>
</dbReference>
<evidence type="ECO:0000313" key="5">
    <source>
        <dbReference type="Proteomes" id="UP000814078"/>
    </source>
</evidence>
<evidence type="ECO:0000313" key="2">
    <source>
        <dbReference type="EMBL" id="AIB37598.1"/>
    </source>
</evidence>
<dbReference type="GeneID" id="45624377"/>
<sequence length="175" mass="19701">MPVRPLTSSENRTFRAARWAALRSLNYTIDQLNAGNATVARVWMGVAHPQNLQELARRLGLIRTALSNIHQNQVFYDTDPQADWFAKVNVNLQGPAHVITVARPFFEAPTYGNDSRAGTLIHETSHFRDVLNTDDNADGRDACLRLVQQAQQHDGNLNAVINNADSWEYLVEDTY</sequence>
<dbReference type="SMART" id="SM01351">
    <property type="entry name" value="Aspzincin_M35"/>
    <property type="match status" value="1"/>
</dbReference>
<dbReference type="Proteomes" id="UP000814078">
    <property type="component" value="Unassembled WGS sequence"/>
</dbReference>
<dbReference type="InterPro" id="IPR029463">
    <property type="entry name" value="Lys_MEP"/>
</dbReference>
<evidence type="ECO:0000313" key="3">
    <source>
        <dbReference type="EMBL" id="MCF5318130.1"/>
    </source>
</evidence>
<dbReference type="OrthoDB" id="7649992at2"/>
<reference evidence="3 5" key="2">
    <citation type="submission" date="2019-11" db="EMBL/GenBank/DDBJ databases">
        <title>Epiphytic Pseudomonas syringae from cherry orchards.</title>
        <authorList>
            <person name="Hulin M.T."/>
        </authorList>
    </citation>
    <scope>NUCLEOTIDE SEQUENCE [LARGE SCALE GENOMIC DNA]</scope>
    <source>
        <strain evidence="3 5">PA-5-11C</strain>
    </source>
</reference>
<gene>
    <name evidence="3" type="ORF">GIW13_07515</name>
    <name evidence="2" type="ORF">PS417_18845</name>
</gene>
<dbReference type="RefSeq" id="WP_010208994.1">
    <property type="nucleotide sequence ID" value="NZ_CP005975.1"/>
</dbReference>
<reference evidence="2 4" key="1">
    <citation type="submission" date="2014-05" db="EMBL/GenBank/DDBJ databases">
        <title>Pseudomonas simiae WCS417.</title>
        <authorList>
            <person name="Berendsen R.L."/>
        </authorList>
    </citation>
    <scope>NUCLEOTIDE SEQUENCE [LARGE SCALE GENOMIC DNA]</scope>
    <source>
        <strain evidence="2 4">WCS417</strain>
    </source>
</reference>